<evidence type="ECO:0000313" key="3">
    <source>
        <dbReference type="EMBL" id="GAA4288681.1"/>
    </source>
</evidence>
<sequence length="283" mass="29958">MSHNHAETADLACEVCGRLPEPRKGRLTMASIIAMLPVELAVHAAVVSSHLSLVAKVLVLTVTATTLVIWVAEPSVMRVLRRWLHAPILRERRRLSSAGSLWRLRMTVDDTPGALEAVTKQLGMLEGNILSVQVQPGSDGAIDEFVVDVPERITARDLVEAAEDGGGRDPQVWPTTALALMDGPTKALSAAVRVASAPEDLPEAVADLLGAEVADGGPGAPTSYLSGDTTRLKIHSRWRGAVVLARPGQPFTSAESARAHRLAELAEVVEGAVSVRPGPERAG</sequence>
<reference evidence="4" key="1">
    <citation type="journal article" date="2019" name="Int. J. Syst. Evol. Microbiol.">
        <title>The Global Catalogue of Microorganisms (GCM) 10K type strain sequencing project: providing services to taxonomists for standard genome sequencing and annotation.</title>
        <authorList>
            <consortium name="The Broad Institute Genomics Platform"/>
            <consortium name="The Broad Institute Genome Sequencing Center for Infectious Disease"/>
            <person name="Wu L."/>
            <person name="Ma J."/>
        </authorList>
    </citation>
    <scope>NUCLEOTIDE SEQUENCE [LARGE SCALE GENOMIC DNA]</scope>
    <source>
        <strain evidence="4">JCM 17459</strain>
    </source>
</reference>
<accession>A0ABP8EXF9</accession>
<dbReference type="InterPro" id="IPR002912">
    <property type="entry name" value="ACT_dom"/>
</dbReference>
<feature type="transmembrane region" description="Helical" evidence="1">
    <location>
        <begin position="27"/>
        <end position="47"/>
    </location>
</feature>
<dbReference type="EMBL" id="BAABBA010000016">
    <property type="protein sequence ID" value="GAA4288681.1"/>
    <property type="molecule type" value="Genomic_DNA"/>
</dbReference>
<name>A0ABP8EXF9_9MICO</name>
<dbReference type="PROSITE" id="PS51671">
    <property type="entry name" value="ACT"/>
    <property type="match status" value="1"/>
</dbReference>
<dbReference type="InterPro" id="IPR045865">
    <property type="entry name" value="ACT-like_dom_sf"/>
</dbReference>
<dbReference type="CDD" id="cd02116">
    <property type="entry name" value="ACT"/>
    <property type="match status" value="1"/>
</dbReference>
<evidence type="ECO:0000259" key="2">
    <source>
        <dbReference type="PROSITE" id="PS51671"/>
    </source>
</evidence>
<evidence type="ECO:0000313" key="4">
    <source>
        <dbReference type="Proteomes" id="UP001499841"/>
    </source>
</evidence>
<organism evidence="3 4">
    <name type="scientific">Georgenia daeguensis</name>
    <dbReference type="NCBI Taxonomy" id="908355"/>
    <lineage>
        <taxon>Bacteria</taxon>
        <taxon>Bacillati</taxon>
        <taxon>Actinomycetota</taxon>
        <taxon>Actinomycetes</taxon>
        <taxon>Micrococcales</taxon>
        <taxon>Bogoriellaceae</taxon>
        <taxon>Georgenia</taxon>
    </lineage>
</organism>
<keyword evidence="1" id="KW-0812">Transmembrane</keyword>
<dbReference type="RefSeq" id="WP_345042932.1">
    <property type="nucleotide sequence ID" value="NZ_BAABBA010000016.1"/>
</dbReference>
<feature type="domain" description="ACT" evidence="2">
    <location>
        <begin position="103"/>
        <end position="171"/>
    </location>
</feature>
<dbReference type="Proteomes" id="UP001499841">
    <property type="component" value="Unassembled WGS sequence"/>
</dbReference>
<comment type="caution">
    <text evidence="3">The sequence shown here is derived from an EMBL/GenBank/DDBJ whole genome shotgun (WGS) entry which is preliminary data.</text>
</comment>
<feature type="transmembrane region" description="Helical" evidence="1">
    <location>
        <begin position="53"/>
        <end position="72"/>
    </location>
</feature>
<keyword evidence="1" id="KW-0472">Membrane</keyword>
<keyword evidence="1" id="KW-1133">Transmembrane helix</keyword>
<dbReference type="SUPFAM" id="SSF55021">
    <property type="entry name" value="ACT-like"/>
    <property type="match status" value="1"/>
</dbReference>
<protein>
    <recommendedName>
        <fullName evidence="2">ACT domain-containing protein</fullName>
    </recommendedName>
</protein>
<proteinExistence type="predicted"/>
<gene>
    <name evidence="3" type="ORF">GCM10022262_30410</name>
</gene>
<evidence type="ECO:0000256" key="1">
    <source>
        <dbReference type="SAM" id="Phobius"/>
    </source>
</evidence>
<keyword evidence="4" id="KW-1185">Reference proteome</keyword>